<dbReference type="EMBL" id="VXIV02002679">
    <property type="protein sequence ID" value="KAF6023676.1"/>
    <property type="molecule type" value="Genomic_DNA"/>
</dbReference>
<evidence type="ECO:0000313" key="4">
    <source>
        <dbReference type="EMBL" id="KAF6023676.1"/>
    </source>
</evidence>
<gene>
    <name evidence="4" type="ORF">EB796_018014</name>
</gene>
<keyword evidence="2" id="KW-0732">Signal</keyword>
<dbReference type="AlphaFoldDB" id="A0A7J7JDG3"/>
<dbReference type="InterPro" id="IPR016186">
    <property type="entry name" value="C-type_lectin-like/link_sf"/>
</dbReference>
<feature type="signal peptide" evidence="2">
    <location>
        <begin position="1"/>
        <end position="20"/>
    </location>
</feature>
<keyword evidence="1" id="KW-0472">Membrane</keyword>
<feature type="domain" description="C-type lectin" evidence="3">
    <location>
        <begin position="42"/>
        <end position="187"/>
    </location>
</feature>
<evidence type="ECO:0000256" key="1">
    <source>
        <dbReference type="SAM" id="Phobius"/>
    </source>
</evidence>
<feature type="transmembrane region" description="Helical" evidence="1">
    <location>
        <begin position="238"/>
        <end position="262"/>
    </location>
</feature>
<dbReference type="Proteomes" id="UP000593567">
    <property type="component" value="Unassembled WGS sequence"/>
</dbReference>
<dbReference type="SUPFAM" id="SSF56436">
    <property type="entry name" value="C-type lectin-like"/>
    <property type="match status" value="1"/>
</dbReference>
<name>A0A7J7JDG3_BUGNE</name>
<organism evidence="4 5">
    <name type="scientific">Bugula neritina</name>
    <name type="common">Brown bryozoan</name>
    <name type="synonym">Sertularia neritina</name>
    <dbReference type="NCBI Taxonomy" id="10212"/>
    <lineage>
        <taxon>Eukaryota</taxon>
        <taxon>Metazoa</taxon>
        <taxon>Spiralia</taxon>
        <taxon>Lophotrochozoa</taxon>
        <taxon>Bryozoa</taxon>
        <taxon>Gymnolaemata</taxon>
        <taxon>Cheilostomatida</taxon>
        <taxon>Flustrina</taxon>
        <taxon>Buguloidea</taxon>
        <taxon>Bugulidae</taxon>
        <taxon>Bugula</taxon>
    </lineage>
</organism>
<keyword evidence="5" id="KW-1185">Reference proteome</keyword>
<accession>A0A7J7JDG3</accession>
<evidence type="ECO:0000259" key="3">
    <source>
        <dbReference type="PROSITE" id="PS50041"/>
    </source>
</evidence>
<dbReference type="SMART" id="SM00034">
    <property type="entry name" value="CLECT"/>
    <property type="match status" value="1"/>
</dbReference>
<reference evidence="4" key="1">
    <citation type="submission" date="2020-06" db="EMBL/GenBank/DDBJ databases">
        <title>Draft genome of Bugula neritina, a colonial animal packing powerful symbionts and potential medicines.</title>
        <authorList>
            <person name="Rayko M."/>
        </authorList>
    </citation>
    <scope>NUCLEOTIDE SEQUENCE [LARGE SCALE GENOMIC DNA]</scope>
    <source>
        <strain evidence="4">Kwan_BN1</strain>
    </source>
</reference>
<dbReference type="InterPro" id="IPR016187">
    <property type="entry name" value="CTDL_fold"/>
</dbReference>
<comment type="caution">
    <text evidence="4">The sequence shown here is derived from an EMBL/GenBank/DDBJ whole genome shotgun (WGS) entry which is preliminary data.</text>
</comment>
<dbReference type="CDD" id="cd00037">
    <property type="entry name" value="CLECT"/>
    <property type="match status" value="1"/>
</dbReference>
<dbReference type="OrthoDB" id="5797898at2759"/>
<evidence type="ECO:0000256" key="2">
    <source>
        <dbReference type="SAM" id="SignalP"/>
    </source>
</evidence>
<dbReference type="PROSITE" id="PS50041">
    <property type="entry name" value="C_TYPE_LECTIN_2"/>
    <property type="match status" value="1"/>
</dbReference>
<keyword evidence="1" id="KW-0812">Transmembrane</keyword>
<sequence>MDSEILIFMVFCYGLLAVSAQQTSDLKFCKTDLKGYLFEDSIIERCYQLVYKLEDRLSWSDARDYCQVNGGRMLNIESPEKQDRLEELLSSPNNPHKPNRLTYNPLESMNSTWAGYDPDVWLGATRDSDGNTWRFDQFSTSRTVDTMIVQWFNYGTDPVLLARQQTKSNRYNLDTCLIMRFEYEPWNRTVNDKIVVQYNTSYPWYQQQLCSSDTGRKHSYICEYIGYEYRQTPPTSNWIIVIGVLGVFVGCGFLACTMYCLWDKIHTSYNVLQV</sequence>
<protein>
    <recommendedName>
        <fullName evidence="3">C-type lectin domain-containing protein</fullName>
    </recommendedName>
</protein>
<evidence type="ECO:0000313" key="5">
    <source>
        <dbReference type="Proteomes" id="UP000593567"/>
    </source>
</evidence>
<dbReference type="Gene3D" id="3.10.100.10">
    <property type="entry name" value="Mannose-Binding Protein A, subunit A"/>
    <property type="match status" value="1"/>
</dbReference>
<feature type="chain" id="PRO_5029825772" description="C-type lectin domain-containing protein" evidence="2">
    <location>
        <begin position="21"/>
        <end position="274"/>
    </location>
</feature>
<proteinExistence type="predicted"/>
<dbReference type="InterPro" id="IPR001304">
    <property type="entry name" value="C-type_lectin-like"/>
</dbReference>
<keyword evidence="1" id="KW-1133">Transmembrane helix</keyword>